<evidence type="ECO:0000256" key="3">
    <source>
        <dbReference type="ARBA" id="ARBA00022691"/>
    </source>
</evidence>
<dbReference type="eggNOG" id="COG2226">
    <property type="taxonomic scope" value="Bacteria"/>
</dbReference>
<dbReference type="STRING" id="886293.Sinac_5528"/>
<sequence>MSIDPSRETFESIYAGKPPWEIGKPQRAFVEIADQVTGAVLDVGCGTGENALFFAERGHPVLGIDFLERPVEEARRKAKRRGLHAEFDCRDALTLTELNRQFDSVVDSGLFHVFSDEDRVRYVAGLASVTKPGGRLFLLCFSDEEPGTLGPRRVSEQELRDAFAEGWAVEEVRATRFEIAPDLKDLSFSEGGPKAWFSAMRRQG</sequence>
<evidence type="ECO:0000256" key="2">
    <source>
        <dbReference type="ARBA" id="ARBA00022679"/>
    </source>
</evidence>
<dbReference type="PANTHER" id="PTHR43464">
    <property type="entry name" value="METHYLTRANSFERASE"/>
    <property type="match status" value="1"/>
</dbReference>
<name>L0DLE6_SINAD</name>
<dbReference type="RefSeq" id="WP_015248768.1">
    <property type="nucleotide sequence ID" value="NC_019892.1"/>
</dbReference>
<evidence type="ECO:0000256" key="1">
    <source>
        <dbReference type="ARBA" id="ARBA00022603"/>
    </source>
</evidence>
<accession>L0DLE6</accession>
<dbReference type="GO" id="GO:0008168">
    <property type="term" value="F:methyltransferase activity"/>
    <property type="evidence" value="ECO:0007669"/>
    <property type="project" value="UniProtKB-KW"/>
</dbReference>
<dbReference type="Proteomes" id="UP000010798">
    <property type="component" value="Chromosome"/>
</dbReference>
<dbReference type="InterPro" id="IPR041698">
    <property type="entry name" value="Methyltransf_25"/>
</dbReference>
<evidence type="ECO:0000259" key="4">
    <source>
        <dbReference type="Pfam" id="PF13649"/>
    </source>
</evidence>
<dbReference type="OrthoDB" id="9804312at2"/>
<dbReference type="PANTHER" id="PTHR43464:SF19">
    <property type="entry name" value="UBIQUINONE BIOSYNTHESIS O-METHYLTRANSFERASE, MITOCHONDRIAL"/>
    <property type="match status" value="1"/>
</dbReference>
<keyword evidence="1 5" id="KW-0489">Methyltransferase</keyword>
<dbReference type="AlphaFoldDB" id="L0DLE6"/>
<keyword evidence="2 5" id="KW-0808">Transferase</keyword>
<keyword evidence="6" id="KW-1185">Reference proteome</keyword>
<dbReference type="CDD" id="cd02440">
    <property type="entry name" value="AdoMet_MTases"/>
    <property type="match status" value="1"/>
</dbReference>
<keyword evidence="3" id="KW-0949">S-adenosyl-L-methionine</keyword>
<organism evidence="5 6">
    <name type="scientific">Singulisphaera acidiphila (strain ATCC BAA-1392 / DSM 18658 / VKM B-2454 / MOB10)</name>
    <dbReference type="NCBI Taxonomy" id="886293"/>
    <lineage>
        <taxon>Bacteria</taxon>
        <taxon>Pseudomonadati</taxon>
        <taxon>Planctomycetota</taxon>
        <taxon>Planctomycetia</taxon>
        <taxon>Isosphaerales</taxon>
        <taxon>Isosphaeraceae</taxon>
        <taxon>Singulisphaera</taxon>
    </lineage>
</organism>
<dbReference type="KEGG" id="saci:Sinac_5528"/>
<dbReference type="GO" id="GO:0032259">
    <property type="term" value="P:methylation"/>
    <property type="evidence" value="ECO:0007669"/>
    <property type="project" value="UniProtKB-KW"/>
</dbReference>
<dbReference type="SUPFAM" id="SSF53335">
    <property type="entry name" value="S-adenosyl-L-methionine-dependent methyltransferases"/>
    <property type="match status" value="1"/>
</dbReference>
<gene>
    <name evidence="5" type="ordered locus">Sinac_5528</name>
</gene>
<feature type="domain" description="Methyltransferase" evidence="4">
    <location>
        <begin position="40"/>
        <end position="134"/>
    </location>
</feature>
<proteinExistence type="predicted"/>
<reference evidence="5 6" key="1">
    <citation type="submission" date="2012-02" db="EMBL/GenBank/DDBJ databases">
        <title>Complete sequence of chromosome of Singulisphaera acidiphila DSM 18658.</title>
        <authorList>
            <consortium name="US DOE Joint Genome Institute (JGI-PGF)"/>
            <person name="Lucas S."/>
            <person name="Copeland A."/>
            <person name="Lapidus A."/>
            <person name="Glavina del Rio T."/>
            <person name="Dalin E."/>
            <person name="Tice H."/>
            <person name="Bruce D."/>
            <person name="Goodwin L."/>
            <person name="Pitluck S."/>
            <person name="Peters L."/>
            <person name="Ovchinnikova G."/>
            <person name="Chertkov O."/>
            <person name="Kyrpides N."/>
            <person name="Mavromatis K."/>
            <person name="Ivanova N."/>
            <person name="Brettin T."/>
            <person name="Detter J.C."/>
            <person name="Han C."/>
            <person name="Larimer F."/>
            <person name="Land M."/>
            <person name="Hauser L."/>
            <person name="Markowitz V."/>
            <person name="Cheng J.-F."/>
            <person name="Hugenholtz P."/>
            <person name="Woyke T."/>
            <person name="Wu D."/>
            <person name="Tindall B."/>
            <person name="Pomrenke H."/>
            <person name="Brambilla E."/>
            <person name="Klenk H.-P."/>
            <person name="Eisen J.A."/>
        </authorList>
    </citation>
    <scope>NUCLEOTIDE SEQUENCE [LARGE SCALE GENOMIC DNA]</scope>
    <source>
        <strain evidence="6">ATCC BAA-1392 / DSM 18658 / VKM B-2454 / MOB10</strain>
    </source>
</reference>
<dbReference type="EMBL" id="CP003364">
    <property type="protein sequence ID" value="AGA29668.1"/>
    <property type="molecule type" value="Genomic_DNA"/>
</dbReference>
<dbReference type="Pfam" id="PF13649">
    <property type="entry name" value="Methyltransf_25"/>
    <property type="match status" value="1"/>
</dbReference>
<evidence type="ECO:0000313" key="6">
    <source>
        <dbReference type="Proteomes" id="UP000010798"/>
    </source>
</evidence>
<dbReference type="InterPro" id="IPR029063">
    <property type="entry name" value="SAM-dependent_MTases_sf"/>
</dbReference>
<dbReference type="Gene3D" id="3.40.50.150">
    <property type="entry name" value="Vaccinia Virus protein VP39"/>
    <property type="match status" value="1"/>
</dbReference>
<protein>
    <submittedName>
        <fullName evidence="5">Methyltransferase family protein</fullName>
    </submittedName>
</protein>
<evidence type="ECO:0000313" key="5">
    <source>
        <dbReference type="EMBL" id="AGA29668.1"/>
    </source>
</evidence>
<dbReference type="HOGENOM" id="CLU_056435_4_3_0"/>